<keyword evidence="3" id="KW-1185">Reference proteome</keyword>
<comment type="caution">
    <text evidence="2">The sequence shown here is derived from an EMBL/GenBank/DDBJ whole genome shotgun (WGS) entry which is preliminary data.</text>
</comment>
<dbReference type="EMBL" id="VJON01000015">
    <property type="protein sequence ID" value="TSE34717.1"/>
    <property type="molecule type" value="Genomic_DNA"/>
</dbReference>
<name>A0A554XFV4_9BURK</name>
<accession>A0A554XFV4</accession>
<dbReference type="Proteomes" id="UP000318294">
    <property type="component" value="Unassembled WGS sequence"/>
</dbReference>
<evidence type="ECO:0000313" key="2">
    <source>
        <dbReference type="EMBL" id="TSE34717.1"/>
    </source>
</evidence>
<proteinExistence type="predicted"/>
<dbReference type="Pfam" id="PF05489">
    <property type="entry name" value="Phage_tail_X"/>
    <property type="match status" value="1"/>
</dbReference>
<sequence length="70" mass="7690">MMPTYTVKRDGERLDLICYRWYGTLAGRAVERVLEANPGLAARDPVNLPARTSIAMPPAPARATPAPRII</sequence>
<feature type="compositionally biased region" description="Low complexity" evidence="1">
    <location>
        <begin position="61"/>
        <end position="70"/>
    </location>
</feature>
<reference evidence="2 3" key="1">
    <citation type="submission" date="2019-07" db="EMBL/GenBank/DDBJ databases">
        <title>Tepidimonas charontis SPSP-6 draft genome.</title>
        <authorList>
            <person name="Da Costa M.S."/>
            <person name="Froufe H.J.C."/>
            <person name="Egas C."/>
            <person name="Albuquerque L."/>
        </authorList>
    </citation>
    <scope>NUCLEOTIDE SEQUENCE [LARGE SCALE GENOMIC DNA]</scope>
    <source>
        <strain evidence="2 3">SPSP-6</strain>
    </source>
</reference>
<feature type="region of interest" description="Disordered" evidence="1">
    <location>
        <begin position="51"/>
        <end position="70"/>
    </location>
</feature>
<dbReference type="InterPro" id="IPR008861">
    <property type="entry name" value="GpX-like"/>
</dbReference>
<gene>
    <name evidence="2" type="ORF">Tchar_01221</name>
</gene>
<evidence type="ECO:0000313" key="3">
    <source>
        <dbReference type="Proteomes" id="UP000318294"/>
    </source>
</evidence>
<organism evidence="2 3">
    <name type="scientific">Tepidimonas charontis</name>
    <dbReference type="NCBI Taxonomy" id="2267262"/>
    <lineage>
        <taxon>Bacteria</taxon>
        <taxon>Pseudomonadati</taxon>
        <taxon>Pseudomonadota</taxon>
        <taxon>Betaproteobacteria</taxon>
        <taxon>Burkholderiales</taxon>
        <taxon>Tepidimonas</taxon>
    </lineage>
</organism>
<evidence type="ECO:0000256" key="1">
    <source>
        <dbReference type="SAM" id="MobiDB-lite"/>
    </source>
</evidence>
<protein>
    <submittedName>
        <fullName evidence="2">Phage Tail Protein X</fullName>
    </submittedName>
</protein>
<dbReference type="AlphaFoldDB" id="A0A554XFV4"/>